<proteinExistence type="predicted"/>
<name>E5AW41_MYCRK</name>
<reference evidence="1 2" key="2">
    <citation type="journal article" date="2011" name="J. Bacteriol.">
        <title>Complete genome sequence of Burkholderia rhizoxinica, an endosymbiont of Rhizopus microsporus.</title>
        <authorList>
            <person name="Lackner G."/>
            <person name="Moebius N."/>
            <person name="Partida-Martinez L."/>
            <person name="Hertweck C."/>
        </authorList>
    </citation>
    <scope>NUCLEOTIDE SEQUENCE [LARGE SCALE GENOMIC DNA]</scope>
    <source>
        <strain evidence="2">DSM 19002 / CIP 109453 / HKI 454</strain>
        <plasmid evidence="1 2">pBRH02</plasmid>
    </source>
</reference>
<dbReference type="HOGENOM" id="CLU_3005414_0_0_4"/>
<dbReference type="EMBL" id="FR687361">
    <property type="protein sequence ID" value="CBW77343.1"/>
    <property type="molecule type" value="Genomic_DNA"/>
</dbReference>
<evidence type="ECO:0008006" key="3">
    <source>
        <dbReference type="Google" id="ProtNLM"/>
    </source>
</evidence>
<sequence>MKKRLARWLWPRYQSLVLLARRNLVSGKDGANLAVLQALNAKRPARIHVRQDKRNC</sequence>
<evidence type="ECO:0000313" key="2">
    <source>
        <dbReference type="Proteomes" id="UP000007437"/>
    </source>
</evidence>
<dbReference type="Proteomes" id="UP000007437">
    <property type="component" value="Plasmid pBRH02"/>
</dbReference>
<protein>
    <recommendedName>
        <fullName evidence="3">Transposase</fullName>
    </recommendedName>
</protein>
<accession>E5AW41</accession>
<dbReference type="AlphaFoldDB" id="E5AW41"/>
<organism evidence="1 2">
    <name type="scientific">Mycetohabitans rhizoxinica (strain DSM 19002 / CIP 109453 / HKI 454)</name>
    <name type="common">Paraburkholderia rhizoxinica</name>
    <dbReference type="NCBI Taxonomy" id="882378"/>
    <lineage>
        <taxon>Bacteria</taxon>
        <taxon>Pseudomonadati</taxon>
        <taxon>Pseudomonadota</taxon>
        <taxon>Betaproteobacteria</taxon>
        <taxon>Burkholderiales</taxon>
        <taxon>Burkholderiaceae</taxon>
        <taxon>Mycetohabitans</taxon>
    </lineage>
</organism>
<reference key="1">
    <citation type="submission" date="2010-09" db="EMBL/GenBank/DDBJ databases">
        <title>Complete genome sequence of Burkholderia rhizoxinica, the endosymbiont of the phytopathogenic fungus Rhizopus microsporus.</title>
        <authorList>
            <person name="Lackner G."/>
            <person name="Moebius N."/>
            <person name="Partida-Martinez L.P."/>
            <person name="Hertweck C."/>
        </authorList>
    </citation>
    <scope>NUCLEOTIDE SEQUENCE</scope>
    <source>
        <strain>HKI 454</strain>
    </source>
</reference>
<dbReference type="KEGG" id="brh:RBRH_01779"/>
<evidence type="ECO:0000313" key="1">
    <source>
        <dbReference type="EMBL" id="CBW77343.1"/>
    </source>
</evidence>
<keyword evidence="1" id="KW-0614">Plasmid</keyword>
<gene>
    <name evidence="1" type="ordered locus">RBRH_01779</name>
</gene>
<geneLocation type="plasmid" evidence="1 2">
    <name>pBRH02</name>
</geneLocation>